<dbReference type="InterPro" id="IPR000277">
    <property type="entry name" value="Cys/Met-Metab_PyrdxlP-dep_enz"/>
</dbReference>
<dbReference type="InterPro" id="IPR015422">
    <property type="entry name" value="PyrdxlP-dep_Trfase_small"/>
</dbReference>
<evidence type="ECO:0000256" key="3">
    <source>
        <dbReference type="ARBA" id="ARBA00022898"/>
    </source>
</evidence>
<dbReference type="InterPro" id="IPR054542">
    <property type="entry name" value="Cys_met_metab_PP"/>
</dbReference>
<gene>
    <name evidence="6" type="ORF">LOOC260_122340</name>
</gene>
<dbReference type="RefSeq" id="WP_041095021.1">
    <property type="nucleotide sequence ID" value="NZ_AP014680.1"/>
</dbReference>
<evidence type="ECO:0000256" key="5">
    <source>
        <dbReference type="RuleBase" id="RU362118"/>
    </source>
</evidence>
<dbReference type="KEGG" id="lho:LOOC260_122340"/>
<reference evidence="6 7" key="1">
    <citation type="submission" date="2014-11" db="EMBL/GenBank/DDBJ databases">
        <title>Complete genome sequence and analysis of Lactobacillus hokkaidonensis LOOC260T.</title>
        <authorList>
            <person name="Tanizawa Y."/>
            <person name="Tohno M."/>
            <person name="Kaminuma E."/>
            <person name="Nakamura Y."/>
            <person name="Arita M."/>
        </authorList>
    </citation>
    <scope>NUCLEOTIDE SEQUENCE [LARGE SCALE GENOMIC DNA]</scope>
    <source>
        <strain evidence="6 7">LOOC260</strain>
    </source>
</reference>
<dbReference type="GO" id="GO:0009086">
    <property type="term" value="P:methionine biosynthetic process"/>
    <property type="evidence" value="ECO:0007669"/>
    <property type="project" value="UniProtKB-ARBA"/>
</dbReference>
<dbReference type="PIRSF" id="PIRSF001434">
    <property type="entry name" value="CGS"/>
    <property type="match status" value="1"/>
</dbReference>
<dbReference type="InterPro" id="IPR015421">
    <property type="entry name" value="PyrdxlP-dep_Trfase_major"/>
</dbReference>
<dbReference type="FunFam" id="3.40.640.10:FF:000009">
    <property type="entry name" value="Cystathionine gamma-synthase homolog"/>
    <property type="match status" value="1"/>
</dbReference>
<organism evidence="6 7">
    <name type="scientific">Paucilactobacillus hokkaidonensis JCM 18461</name>
    <dbReference type="NCBI Taxonomy" id="1291742"/>
    <lineage>
        <taxon>Bacteria</taxon>
        <taxon>Bacillati</taxon>
        <taxon>Bacillota</taxon>
        <taxon>Bacilli</taxon>
        <taxon>Lactobacillales</taxon>
        <taxon>Lactobacillaceae</taxon>
        <taxon>Paucilactobacillus</taxon>
    </lineage>
</organism>
<evidence type="ECO:0000256" key="2">
    <source>
        <dbReference type="ARBA" id="ARBA00009077"/>
    </source>
</evidence>
<dbReference type="SUPFAM" id="SSF53383">
    <property type="entry name" value="PLP-dependent transferases"/>
    <property type="match status" value="1"/>
</dbReference>
<evidence type="ECO:0000256" key="1">
    <source>
        <dbReference type="ARBA" id="ARBA00001933"/>
    </source>
</evidence>
<sequence>MTGFNTKLIHGQNVNDNQTGAVNVPVYNSSTYAYPDVNGKVRWDYARSGNPTREYLEKQIALLEHGANGFAFASGMAAIHAAFAIFKNGDHVLIGDQIYGGTYRLINDYFKTRGLSFTAVNTQDLEAVEAAIQPNTKAIYFEPITNPLLEVTSVKAIAQIAKRHNILTIVDNTFLTPYLQQPLDIGADIVVHSATKYLGGHSDVIAGLVVTKTEELGKQIYFIQNALGGVLSPENANLVRRGIQTLSVRMDRQQENAAKLIEFLSSREEVAKIYYPGIEGSKDHVVAAAECDGFGGVFSFELRDDVNAATFINSLQLIRLAVSLGAVESLAELPYEMSHAELPPEERLAAGITPQLIRISVGIEDADDLINDLEQALTTAIRSNKVHILKQNFG</sequence>
<protein>
    <submittedName>
        <fullName evidence="6">Cystathionine beta-lyase</fullName>
    </submittedName>
</protein>
<dbReference type="InterPro" id="IPR015424">
    <property type="entry name" value="PyrdxlP-dep_Trfase"/>
</dbReference>
<dbReference type="GO" id="GO:0004123">
    <property type="term" value="F:cystathionine gamma-lyase activity"/>
    <property type="evidence" value="ECO:0007669"/>
    <property type="project" value="TreeGrafter"/>
</dbReference>
<dbReference type="PANTHER" id="PTHR11808">
    <property type="entry name" value="TRANS-SULFURATION ENZYME FAMILY MEMBER"/>
    <property type="match status" value="1"/>
</dbReference>
<dbReference type="STRING" id="1291742.LOOC260_122340"/>
<evidence type="ECO:0000313" key="7">
    <source>
        <dbReference type="Proteomes" id="UP000031620"/>
    </source>
</evidence>
<dbReference type="Gene3D" id="3.40.640.10">
    <property type="entry name" value="Type I PLP-dependent aspartate aminotransferase-like (Major domain)"/>
    <property type="match status" value="1"/>
</dbReference>
<comment type="similarity">
    <text evidence="2 5">Belongs to the trans-sulfuration enzymes family.</text>
</comment>
<dbReference type="Proteomes" id="UP000031620">
    <property type="component" value="Chromosome"/>
</dbReference>
<proteinExistence type="inferred from homology"/>
<dbReference type="CDD" id="cd00614">
    <property type="entry name" value="CGS_like"/>
    <property type="match status" value="1"/>
</dbReference>
<dbReference type="GO" id="GO:0030170">
    <property type="term" value="F:pyridoxal phosphate binding"/>
    <property type="evidence" value="ECO:0007669"/>
    <property type="project" value="InterPro"/>
</dbReference>
<dbReference type="GO" id="GO:0019343">
    <property type="term" value="P:cysteine biosynthetic process via cystathionine"/>
    <property type="evidence" value="ECO:0007669"/>
    <property type="project" value="TreeGrafter"/>
</dbReference>
<dbReference type="GO" id="GO:0003962">
    <property type="term" value="F:cystathionine gamma-synthase activity"/>
    <property type="evidence" value="ECO:0007669"/>
    <property type="project" value="TreeGrafter"/>
</dbReference>
<feature type="modified residue" description="N6-(pyridoxal phosphate)lysine" evidence="4">
    <location>
        <position position="196"/>
    </location>
</feature>
<dbReference type="Pfam" id="PF01053">
    <property type="entry name" value="Cys_Met_Meta_PP"/>
    <property type="match status" value="1"/>
</dbReference>
<evidence type="ECO:0000256" key="4">
    <source>
        <dbReference type="PIRSR" id="PIRSR001434-2"/>
    </source>
</evidence>
<keyword evidence="6" id="KW-0456">Lyase</keyword>
<dbReference type="HOGENOM" id="CLU_018986_2_0_9"/>
<dbReference type="Gene3D" id="3.90.1150.10">
    <property type="entry name" value="Aspartate Aminotransferase, domain 1"/>
    <property type="match status" value="1"/>
</dbReference>
<dbReference type="PANTHER" id="PTHR11808:SF15">
    <property type="entry name" value="CYSTATHIONINE GAMMA-LYASE"/>
    <property type="match status" value="1"/>
</dbReference>
<dbReference type="FunFam" id="3.90.1150.10:FF:000033">
    <property type="entry name" value="Cystathionine gamma-synthase"/>
    <property type="match status" value="1"/>
</dbReference>
<keyword evidence="3 4" id="KW-0663">Pyridoxal phosphate</keyword>
<dbReference type="GO" id="GO:0019346">
    <property type="term" value="P:transsulfuration"/>
    <property type="evidence" value="ECO:0007669"/>
    <property type="project" value="InterPro"/>
</dbReference>
<dbReference type="AlphaFoldDB" id="A0A0A1H0E8"/>
<dbReference type="PROSITE" id="PS00868">
    <property type="entry name" value="CYS_MET_METAB_PP"/>
    <property type="match status" value="1"/>
</dbReference>
<dbReference type="GO" id="GO:0005737">
    <property type="term" value="C:cytoplasm"/>
    <property type="evidence" value="ECO:0007669"/>
    <property type="project" value="TreeGrafter"/>
</dbReference>
<dbReference type="EMBL" id="AP014680">
    <property type="protein sequence ID" value="BAP86739.1"/>
    <property type="molecule type" value="Genomic_DNA"/>
</dbReference>
<evidence type="ECO:0000313" key="6">
    <source>
        <dbReference type="EMBL" id="BAP86739.1"/>
    </source>
</evidence>
<name>A0A0A1H0E8_9LACO</name>
<comment type="cofactor">
    <cofactor evidence="1 5">
        <name>pyridoxal 5'-phosphate</name>
        <dbReference type="ChEBI" id="CHEBI:597326"/>
    </cofactor>
</comment>
<accession>A0A0A1H0E8</accession>